<evidence type="ECO:0000256" key="2">
    <source>
        <dbReference type="ARBA" id="ARBA00022688"/>
    </source>
</evidence>
<dbReference type="GO" id="GO:0005829">
    <property type="term" value="C:cytosol"/>
    <property type="evidence" value="ECO:0007669"/>
    <property type="project" value="TreeGrafter"/>
</dbReference>
<gene>
    <name evidence="4" type="ORF">HH1059_23690</name>
</gene>
<dbReference type="SUPFAM" id="SSF64288">
    <property type="entry name" value="Chorismate lyase-like"/>
    <property type="match status" value="1"/>
</dbReference>
<accession>A0A120MZI9</accession>
<dbReference type="EMBL" id="AP017372">
    <property type="protein sequence ID" value="BAU56438.2"/>
    <property type="molecule type" value="Genomic_DNA"/>
</dbReference>
<proteinExistence type="predicted"/>
<dbReference type="Pfam" id="PF04345">
    <property type="entry name" value="Chor_lyase"/>
    <property type="match status" value="1"/>
</dbReference>
<evidence type="ECO:0000313" key="5">
    <source>
        <dbReference type="Proteomes" id="UP000218890"/>
    </source>
</evidence>
<dbReference type="GO" id="GO:0006744">
    <property type="term" value="P:ubiquinone biosynthetic process"/>
    <property type="evidence" value="ECO:0007669"/>
    <property type="project" value="UniProtKB-KW"/>
</dbReference>
<name>A0A120MZI9_HALHR</name>
<dbReference type="KEGG" id="hhk:HH1059_23690"/>
<dbReference type="Proteomes" id="UP000218890">
    <property type="component" value="Chromosome"/>
</dbReference>
<keyword evidence="3 4" id="KW-0456">Lyase</keyword>
<sequence length="166" mass="18383">MRELIAVKGSLTAQLERFGNVEVTLLWQGMARPSADEALALGEDPRRWVWLREVILNCTAGQRIYARSVMPRLMPGPWASVTRLGAQPLGRLIFAAPDARRGPLAVARLQGEEPLAWRLYRYGEDAVPGAWARRSTLMAGRQSILVTEVFLAASCREVAEGELASR</sequence>
<evidence type="ECO:0000256" key="1">
    <source>
        <dbReference type="ARBA" id="ARBA00022490"/>
    </source>
</evidence>
<keyword evidence="2" id="KW-0831">Ubiquinone biosynthesis</keyword>
<dbReference type="InterPro" id="IPR028978">
    <property type="entry name" value="Chorismate_lyase_/UTRA_dom_sf"/>
</dbReference>
<dbReference type="PANTHER" id="PTHR38683">
    <property type="entry name" value="CHORISMATE PYRUVATE-LYASE"/>
    <property type="match status" value="1"/>
</dbReference>
<dbReference type="AlphaFoldDB" id="A0A120MZI9"/>
<evidence type="ECO:0000313" key="4">
    <source>
        <dbReference type="EMBL" id="BAU56438.2"/>
    </source>
</evidence>
<protein>
    <submittedName>
        <fullName evidence="4">Chorismate--pyruvate lyase</fullName>
    </submittedName>
</protein>
<reference evidence="4" key="1">
    <citation type="submission" date="2016-02" db="EMBL/GenBank/DDBJ databases">
        <title>Halorhodospira halochloris DSM-1059 complete genome, version 2.</title>
        <authorList>
            <person name="Tsukatani Y."/>
        </authorList>
    </citation>
    <scope>NUCLEOTIDE SEQUENCE</scope>
    <source>
        <strain evidence="4">DSM 1059</strain>
    </source>
</reference>
<keyword evidence="1" id="KW-0963">Cytoplasm</keyword>
<evidence type="ECO:0000256" key="3">
    <source>
        <dbReference type="ARBA" id="ARBA00023239"/>
    </source>
</evidence>
<dbReference type="GO" id="GO:0008813">
    <property type="term" value="F:chorismate lyase activity"/>
    <property type="evidence" value="ECO:0007669"/>
    <property type="project" value="InterPro"/>
</dbReference>
<dbReference type="PANTHER" id="PTHR38683:SF1">
    <property type="entry name" value="CHORISMATE PYRUVATE-LYASE"/>
    <property type="match status" value="1"/>
</dbReference>
<organism evidence="4 5">
    <name type="scientific">Halorhodospira halochloris</name>
    <name type="common">Ectothiorhodospira halochloris</name>
    <dbReference type="NCBI Taxonomy" id="1052"/>
    <lineage>
        <taxon>Bacteria</taxon>
        <taxon>Pseudomonadati</taxon>
        <taxon>Pseudomonadota</taxon>
        <taxon>Gammaproteobacteria</taxon>
        <taxon>Chromatiales</taxon>
        <taxon>Ectothiorhodospiraceae</taxon>
        <taxon>Halorhodospira</taxon>
    </lineage>
</organism>
<dbReference type="InterPro" id="IPR007440">
    <property type="entry name" value="Chorismate--pyruvate_lyase"/>
</dbReference>
<dbReference type="Gene3D" id="3.40.1410.10">
    <property type="entry name" value="Chorismate lyase-like"/>
    <property type="match status" value="1"/>
</dbReference>
<keyword evidence="5" id="KW-1185">Reference proteome</keyword>